<name>A0ABV7WG98_9MICO</name>
<feature type="region of interest" description="Disordered" evidence="1">
    <location>
        <begin position="74"/>
        <end position="94"/>
    </location>
</feature>
<comment type="caution">
    <text evidence="2">The sequence shown here is derived from an EMBL/GenBank/DDBJ whole genome shotgun (WGS) entry which is preliminary data.</text>
</comment>
<dbReference type="Proteomes" id="UP001595685">
    <property type="component" value="Unassembled WGS sequence"/>
</dbReference>
<keyword evidence="3" id="KW-1185">Reference proteome</keyword>
<organism evidence="2 3">
    <name type="scientific">Aquipuribacter hungaricus</name>
    <dbReference type="NCBI Taxonomy" id="545624"/>
    <lineage>
        <taxon>Bacteria</taxon>
        <taxon>Bacillati</taxon>
        <taxon>Actinomycetota</taxon>
        <taxon>Actinomycetes</taxon>
        <taxon>Micrococcales</taxon>
        <taxon>Intrasporangiaceae</taxon>
        <taxon>Aquipuribacter</taxon>
    </lineage>
</organism>
<evidence type="ECO:0000256" key="1">
    <source>
        <dbReference type="SAM" id="MobiDB-lite"/>
    </source>
</evidence>
<dbReference type="EMBL" id="JBHRWW010000004">
    <property type="protein sequence ID" value="MFC3688384.1"/>
    <property type="molecule type" value="Genomic_DNA"/>
</dbReference>
<dbReference type="RefSeq" id="WP_376984123.1">
    <property type="nucleotide sequence ID" value="NZ_JBHRWW010000004.1"/>
</dbReference>
<sequence>MLIDCDSCTARPRACGDCIVTHLLQVGPVRGSTEDSWAEPHEVMDPVDAAPELTESEVAAVAVLSAGGLVPPLRLVTPTRPAGAGRGGARRRTG</sequence>
<reference evidence="3" key="1">
    <citation type="journal article" date="2019" name="Int. J. Syst. Evol. Microbiol.">
        <title>The Global Catalogue of Microorganisms (GCM) 10K type strain sequencing project: providing services to taxonomists for standard genome sequencing and annotation.</title>
        <authorList>
            <consortium name="The Broad Institute Genomics Platform"/>
            <consortium name="The Broad Institute Genome Sequencing Center for Infectious Disease"/>
            <person name="Wu L."/>
            <person name="Ma J."/>
        </authorList>
    </citation>
    <scope>NUCLEOTIDE SEQUENCE [LARGE SCALE GENOMIC DNA]</scope>
    <source>
        <strain evidence="3">NCAIM B.02333</strain>
    </source>
</reference>
<accession>A0ABV7WG98</accession>
<gene>
    <name evidence="2" type="ORF">ACFOLH_08520</name>
</gene>
<evidence type="ECO:0000313" key="2">
    <source>
        <dbReference type="EMBL" id="MFC3688384.1"/>
    </source>
</evidence>
<protein>
    <submittedName>
        <fullName evidence="2">Uncharacterized protein</fullName>
    </submittedName>
</protein>
<evidence type="ECO:0000313" key="3">
    <source>
        <dbReference type="Proteomes" id="UP001595685"/>
    </source>
</evidence>
<proteinExistence type="predicted"/>